<comment type="caution">
    <text evidence="1">The sequence shown here is derived from an EMBL/GenBank/DDBJ whole genome shotgun (WGS) entry which is preliminary data.</text>
</comment>
<organism evidence="1 2">
    <name type="scientific">Diphasiastrum complanatum</name>
    <name type="common">Issler's clubmoss</name>
    <name type="synonym">Lycopodium complanatum</name>
    <dbReference type="NCBI Taxonomy" id="34168"/>
    <lineage>
        <taxon>Eukaryota</taxon>
        <taxon>Viridiplantae</taxon>
        <taxon>Streptophyta</taxon>
        <taxon>Embryophyta</taxon>
        <taxon>Tracheophyta</taxon>
        <taxon>Lycopodiopsida</taxon>
        <taxon>Lycopodiales</taxon>
        <taxon>Lycopodiaceae</taxon>
        <taxon>Lycopodioideae</taxon>
        <taxon>Diphasiastrum</taxon>
    </lineage>
</organism>
<keyword evidence="2" id="KW-1185">Reference proteome</keyword>
<evidence type="ECO:0000313" key="1">
    <source>
        <dbReference type="EMBL" id="KAJ7519035.1"/>
    </source>
</evidence>
<protein>
    <submittedName>
        <fullName evidence="1">Uncharacterized protein</fullName>
    </submittedName>
</protein>
<dbReference type="EMBL" id="CM055111">
    <property type="protein sequence ID" value="KAJ7519035.1"/>
    <property type="molecule type" value="Genomic_DNA"/>
</dbReference>
<dbReference type="Proteomes" id="UP001162992">
    <property type="component" value="Chromosome 20"/>
</dbReference>
<evidence type="ECO:0000313" key="2">
    <source>
        <dbReference type="Proteomes" id="UP001162992"/>
    </source>
</evidence>
<name>A0ACC2ANK7_DIPCM</name>
<accession>A0ACC2ANK7</accession>
<gene>
    <name evidence="1" type="ORF">O6H91_20G020200</name>
</gene>
<proteinExistence type="predicted"/>
<reference evidence="2" key="1">
    <citation type="journal article" date="2024" name="Proc. Natl. Acad. Sci. U.S.A.">
        <title>Extraordinary preservation of gene collinearity over three hundred million years revealed in homosporous lycophytes.</title>
        <authorList>
            <person name="Li C."/>
            <person name="Wickell D."/>
            <person name="Kuo L.Y."/>
            <person name="Chen X."/>
            <person name="Nie B."/>
            <person name="Liao X."/>
            <person name="Peng D."/>
            <person name="Ji J."/>
            <person name="Jenkins J."/>
            <person name="Williams M."/>
            <person name="Shu S."/>
            <person name="Plott C."/>
            <person name="Barry K."/>
            <person name="Rajasekar S."/>
            <person name="Grimwood J."/>
            <person name="Han X."/>
            <person name="Sun S."/>
            <person name="Hou Z."/>
            <person name="He W."/>
            <person name="Dai G."/>
            <person name="Sun C."/>
            <person name="Schmutz J."/>
            <person name="Leebens-Mack J.H."/>
            <person name="Li F.W."/>
            <person name="Wang L."/>
        </authorList>
    </citation>
    <scope>NUCLEOTIDE SEQUENCE [LARGE SCALE GENOMIC DNA]</scope>
    <source>
        <strain evidence="2">cv. PW_Plant_1</strain>
    </source>
</reference>
<sequence length="219" mass="24738">MGLRHGDDMKRSNEERLSEKSKRRYRGVRMRAWGKWVSEIREPNTQARIWLGSFATAEMAARAYDVALLCLRGPSAALNFPDSAAHLPSSTSLSLKAIQAAAAAAAASTDSPPHSQEDSRPLSLNEQINLRSDCEPLRSVECAHAKDMIRNVDRESAEIERQQCLNEASWFEEECWMELPHLITDMARAMLMPLEVTYSGRTDTVDDDSNWEPHLWSYS</sequence>